<keyword evidence="3" id="KW-1185">Reference proteome</keyword>
<gene>
    <name evidence="2" type="ORF">DBV15_02919</name>
</gene>
<comment type="caution">
    <text evidence="2">The sequence shown here is derived from an EMBL/GenBank/DDBJ whole genome shotgun (WGS) entry which is preliminary data.</text>
</comment>
<accession>A0A4S2JLJ9</accession>
<feature type="non-terminal residue" evidence="2">
    <location>
        <position position="122"/>
    </location>
</feature>
<organism evidence="2 3">
    <name type="scientific">Temnothorax longispinosus</name>
    <dbReference type="NCBI Taxonomy" id="300112"/>
    <lineage>
        <taxon>Eukaryota</taxon>
        <taxon>Metazoa</taxon>
        <taxon>Ecdysozoa</taxon>
        <taxon>Arthropoda</taxon>
        <taxon>Hexapoda</taxon>
        <taxon>Insecta</taxon>
        <taxon>Pterygota</taxon>
        <taxon>Neoptera</taxon>
        <taxon>Endopterygota</taxon>
        <taxon>Hymenoptera</taxon>
        <taxon>Apocrita</taxon>
        <taxon>Aculeata</taxon>
        <taxon>Formicoidea</taxon>
        <taxon>Formicidae</taxon>
        <taxon>Myrmicinae</taxon>
        <taxon>Temnothorax</taxon>
    </lineage>
</organism>
<name>A0A4S2JLJ9_9HYME</name>
<reference evidence="2 3" key="1">
    <citation type="journal article" date="2019" name="Philos. Trans. R. Soc. Lond., B, Biol. Sci.">
        <title>Ant behaviour and brain gene expression of defending hosts depend on the ecological success of the intruding social parasite.</title>
        <authorList>
            <person name="Kaur R."/>
            <person name="Stoldt M."/>
            <person name="Jongepier E."/>
            <person name="Feldmeyer B."/>
            <person name="Menzel F."/>
            <person name="Bornberg-Bauer E."/>
            <person name="Foitzik S."/>
        </authorList>
    </citation>
    <scope>NUCLEOTIDE SEQUENCE [LARGE SCALE GENOMIC DNA]</scope>
    <source>
        <tissue evidence="2">Whole body</tissue>
    </source>
</reference>
<feature type="non-terminal residue" evidence="2">
    <location>
        <position position="1"/>
    </location>
</feature>
<feature type="compositionally biased region" description="Basic and acidic residues" evidence="1">
    <location>
        <begin position="80"/>
        <end position="97"/>
    </location>
</feature>
<evidence type="ECO:0000256" key="1">
    <source>
        <dbReference type="SAM" id="MobiDB-lite"/>
    </source>
</evidence>
<feature type="compositionally biased region" description="Polar residues" evidence="1">
    <location>
        <begin position="98"/>
        <end position="115"/>
    </location>
</feature>
<sequence>IQSHSPDCIFPQTVTKRSIRGTYTPHLFITPDTWSLGRGSFTRKCVIDYGESSDCSFEAQTFVPAQYNCSYDKLQSPNGFKDEGNDKTTRLCARRDVAQQQRELTRQGDSTMRADTSPRDQS</sequence>
<evidence type="ECO:0000313" key="2">
    <source>
        <dbReference type="EMBL" id="TGZ37042.1"/>
    </source>
</evidence>
<dbReference type="EMBL" id="QBLH01003621">
    <property type="protein sequence ID" value="TGZ37042.1"/>
    <property type="molecule type" value="Genomic_DNA"/>
</dbReference>
<dbReference type="Proteomes" id="UP000310200">
    <property type="component" value="Unassembled WGS sequence"/>
</dbReference>
<evidence type="ECO:0000313" key="3">
    <source>
        <dbReference type="Proteomes" id="UP000310200"/>
    </source>
</evidence>
<proteinExistence type="predicted"/>
<protein>
    <submittedName>
        <fullName evidence="2">Uncharacterized protein</fullName>
    </submittedName>
</protein>
<feature type="region of interest" description="Disordered" evidence="1">
    <location>
        <begin position="74"/>
        <end position="122"/>
    </location>
</feature>
<dbReference type="AlphaFoldDB" id="A0A4S2JLJ9"/>